<evidence type="ECO:0000256" key="2">
    <source>
        <dbReference type="SAM" id="Phobius"/>
    </source>
</evidence>
<protein>
    <submittedName>
        <fullName evidence="3">Uncharacterized protein</fullName>
    </submittedName>
</protein>
<proteinExistence type="predicted"/>
<feature type="compositionally biased region" description="Polar residues" evidence="1">
    <location>
        <begin position="188"/>
        <end position="204"/>
    </location>
</feature>
<keyword evidence="2" id="KW-0812">Transmembrane</keyword>
<dbReference type="EMBL" id="OZ034819">
    <property type="protein sequence ID" value="CAL1393926.1"/>
    <property type="molecule type" value="Genomic_DNA"/>
</dbReference>
<dbReference type="Proteomes" id="UP001497516">
    <property type="component" value="Chromosome 6"/>
</dbReference>
<evidence type="ECO:0000313" key="3">
    <source>
        <dbReference type="EMBL" id="CAL1393926.1"/>
    </source>
</evidence>
<dbReference type="InterPro" id="IPR040411">
    <property type="entry name" value="At5g23160-like"/>
</dbReference>
<evidence type="ECO:0000313" key="4">
    <source>
        <dbReference type="Proteomes" id="UP001497516"/>
    </source>
</evidence>
<gene>
    <name evidence="3" type="ORF">LTRI10_LOCUS34461</name>
</gene>
<name>A0AAV2F6P5_9ROSI</name>
<keyword evidence="2" id="KW-0472">Membrane</keyword>
<feature type="region of interest" description="Disordered" evidence="1">
    <location>
        <begin position="188"/>
        <end position="221"/>
    </location>
</feature>
<dbReference type="PANTHER" id="PTHR34379">
    <property type="entry name" value="OS07G0553800 PROTEIN"/>
    <property type="match status" value="1"/>
</dbReference>
<dbReference type="PANTHER" id="PTHR34379:SF6">
    <property type="entry name" value="PROTEIN 3F"/>
    <property type="match status" value="1"/>
</dbReference>
<evidence type="ECO:0000256" key="1">
    <source>
        <dbReference type="SAM" id="MobiDB-lite"/>
    </source>
</evidence>
<accession>A0AAV2F6P5</accession>
<dbReference type="AlphaFoldDB" id="A0AAV2F6P5"/>
<sequence length="325" mass="35870">MKRSGSRQKFLMCFRPVVEMEDCILDDGFGLHKSKSAALLSINQSDSQAFLISAAGSDEFSDSFGKKGTLDRSVSDYSAFVGDRRSVSSAMEEVVAAQPPNHHRSKRFSRAIKAALFDSVLSKRANNTKSWNRVADESNRGSSLIRMNSMDKEQCNSIRKVFEGRWEAMSSSSSSSSSSLASSASLPNLCSGSDSETPSQSSSVARRVKTRQSEQSPNPNQKQFGSLTACLLLLVSLGVTILGGKFLGVALTLICLYSLPRRRQDLLRVFDPLAGEARTSREENRVSREYKKQRVVMEGMLKRNHRSYPCLNRPKSESAALQQSK</sequence>
<reference evidence="3 4" key="1">
    <citation type="submission" date="2024-04" db="EMBL/GenBank/DDBJ databases">
        <authorList>
            <person name="Fracassetti M."/>
        </authorList>
    </citation>
    <scope>NUCLEOTIDE SEQUENCE [LARGE SCALE GENOMIC DNA]</scope>
</reference>
<keyword evidence="2" id="KW-1133">Transmembrane helix</keyword>
<feature type="transmembrane region" description="Helical" evidence="2">
    <location>
        <begin position="231"/>
        <end position="259"/>
    </location>
</feature>
<keyword evidence="4" id="KW-1185">Reference proteome</keyword>
<organism evidence="3 4">
    <name type="scientific">Linum trigynum</name>
    <dbReference type="NCBI Taxonomy" id="586398"/>
    <lineage>
        <taxon>Eukaryota</taxon>
        <taxon>Viridiplantae</taxon>
        <taxon>Streptophyta</taxon>
        <taxon>Embryophyta</taxon>
        <taxon>Tracheophyta</taxon>
        <taxon>Spermatophyta</taxon>
        <taxon>Magnoliopsida</taxon>
        <taxon>eudicotyledons</taxon>
        <taxon>Gunneridae</taxon>
        <taxon>Pentapetalae</taxon>
        <taxon>rosids</taxon>
        <taxon>fabids</taxon>
        <taxon>Malpighiales</taxon>
        <taxon>Linaceae</taxon>
        <taxon>Linum</taxon>
    </lineage>
</organism>